<evidence type="ECO:0000259" key="9">
    <source>
        <dbReference type="PROSITE" id="PS51383"/>
    </source>
</evidence>
<evidence type="ECO:0000313" key="10">
    <source>
        <dbReference type="Proteomes" id="UP000887565"/>
    </source>
</evidence>
<comment type="catalytic activity">
    <reaction evidence="8">
        <text>(6S)-NADPHX + ATP = ADP + phosphate + NADPH + H(+)</text>
        <dbReference type="Rhea" id="RHEA:32231"/>
        <dbReference type="ChEBI" id="CHEBI:15378"/>
        <dbReference type="ChEBI" id="CHEBI:30616"/>
        <dbReference type="ChEBI" id="CHEBI:43474"/>
        <dbReference type="ChEBI" id="CHEBI:57783"/>
        <dbReference type="ChEBI" id="CHEBI:64076"/>
        <dbReference type="ChEBI" id="CHEBI:456216"/>
        <dbReference type="EC" id="4.2.1.93"/>
    </reaction>
</comment>
<keyword evidence="10" id="KW-1185">Reference proteome</keyword>
<dbReference type="CDD" id="cd01171">
    <property type="entry name" value="YXKO-related"/>
    <property type="match status" value="1"/>
</dbReference>
<dbReference type="OMA" id="ARCENEQ"/>
<dbReference type="InterPro" id="IPR000631">
    <property type="entry name" value="CARKD"/>
</dbReference>
<dbReference type="PROSITE" id="PS51383">
    <property type="entry name" value="YJEF_C_3"/>
    <property type="match status" value="1"/>
</dbReference>
<keyword evidence="2" id="KW-0547">Nucleotide-binding</keyword>
<organism evidence="10 11">
    <name type="scientific">Romanomermis culicivorax</name>
    <name type="common">Nematode worm</name>
    <dbReference type="NCBI Taxonomy" id="13658"/>
    <lineage>
        <taxon>Eukaryota</taxon>
        <taxon>Metazoa</taxon>
        <taxon>Ecdysozoa</taxon>
        <taxon>Nematoda</taxon>
        <taxon>Enoplea</taxon>
        <taxon>Dorylaimia</taxon>
        <taxon>Mermithida</taxon>
        <taxon>Mermithoidea</taxon>
        <taxon>Mermithidae</taxon>
        <taxon>Romanomermis</taxon>
    </lineage>
</organism>
<keyword evidence="6" id="KW-0456">Lyase</keyword>
<evidence type="ECO:0000256" key="8">
    <source>
        <dbReference type="ARBA" id="ARBA00047472"/>
    </source>
</evidence>
<evidence type="ECO:0000256" key="3">
    <source>
        <dbReference type="ARBA" id="ARBA00022840"/>
    </source>
</evidence>
<dbReference type="EC" id="4.2.1.93" evidence="1"/>
<dbReference type="PANTHER" id="PTHR12592">
    <property type="entry name" value="ATP-DEPENDENT (S)-NAD(P)H-HYDRATE DEHYDRATASE FAMILY MEMBER"/>
    <property type="match status" value="1"/>
</dbReference>
<dbReference type="AlphaFoldDB" id="A0A915HS00"/>
<feature type="domain" description="YjeF C-terminal" evidence="9">
    <location>
        <begin position="1"/>
        <end position="219"/>
    </location>
</feature>
<name>A0A915HS00_ROMCU</name>
<evidence type="ECO:0000256" key="1">
    <source>
        <dbReference type="ARBA" id="ARBA00013249"/>
    </source>
</evidence>
<evidence type="ECO:0000256" key="4">
    <source>
        <dbReference type="ARBA" id="ARBA00022857"/>
    </source>
</evidence>
<dbReference type="PANTHER" id="PTHR12592:SF0">
    <property type="entry name" value="ATP-DEPENDENT (S)-NAD(P)H-HYDRATE DEHYDRATASE"/>
    <property type="match status" value="1"/>
</dbReference>
<dbReference type="Gene3D" id="3.40.1190.20">
    <property type="match status" value="1"/>
</dbReference>
<protein>
    <recommendedName>
        <fullName evidence="1">ATP-dependent NAD(P)H-hydrate dehydratase</fullName>
        <ecNumber evidence="1">4.2.1.93</ecNumber>
    </recommendedName>
    <alternativeName>
        <fullName evidence="7">NAD(P)HX dehydratase</fullName>
    </alternativeName>
</protein>
<reference evidence="11" key="1">
    <citation type="submission" date="2022-11" db="UniProtKB">
        <authorList>
            <consortium name="WormBaseParasite"/>
        </authorList>
    </citation>
    <scope>IDENTIFICATION</scope>
</reference>
<keyword evidence="3" id="KW-0067">ATP-binding</keyword>
<dbReference type="InterPro" id="IPR029056">
    <property type="entry name" value="Ribokinase-like"/>
</dbReference>
<keyword evidence="4" id="KW-0521">NADP</keyword>
<accession>A0A915HS00</accession>
<evidence type="ECO:0000256" key="2">
    <source>
        <dbReference type="ARBA" id="ARBA00022741"/>
    </source>
</evidence>
<evidence type="ECO:0000256" key="7">
    <source>
        <dbReference type="ARBA" id="ARBA00029804"/>
    </source>
</evidence>
<dbReference type="Pfam" id="PF01256">
    <property type="entry name" value="Carb_kinase"/>
    <property type="match status" value="1"/>
</dbReference>
<keyword evidence="5" id="KW-0520">NAD</keyword>
<evidence type="ECO:0000313" key="11">
    <source>
        <dbReference type="WBParaSite" id="nRc.2.0.1.t04519-RA"/>
    </source>
</evidence>
<sequence>FNPDSLLETLDSLIPRLHAAVVGPGFGRSDAGFNAFKAVVNRLKSANLPFIIDADGLYFVTKDVGLVRNYRSVILTPNAVEFDRLFVAARCENEQNDEKIEILCKSLGNVVIVQKGHFDLISNGDKILRCEEPSSFRRCGGQGDLLSGSLGTFTHWALDAMKNKDNKSCILDEYGPFMIAAYGACSLTKQCNRMAFDKIGRSCTTEDMIQCIHSAVKNIFN</sequence>
<dbReference type="GO" id="GO:0047453">
    <property type="term" value="F:ATP-dependent NAD(P)H-hydrate dehydratase activity"/>
    <property type="evidence" value="ECO:0007669"/>
    <property type="project" value="UniProtKB-EC"/>
</dbReference>
<proteinExistence type="predicted"/>
<evidence type="ECO:0000256" key="6">
    <source>
        <dbReference type="ARBA" id="ARBA00023239"/>
    </source>
</evidence>
<dbReference type="GO" id="GO:0005524">
    <property type="term" value="F:ATP binding"/>
    <property type="evidence" value="ECO:0007669"/>
    <property type="project" value="UniProtKB-KW"/>
</dbReference>
<dbReference type="SUPFAM" id="SSF53613">
    <property type="entry name" value="Ribokinase-like"/>
    <property type="match status" value="1"/>
</dbReference>
<dbReference type="GO" id="GO:0110051">
    <property type="term" value="P:metabolite repair"/>
    <property type="evidence" value="ECO:0007669"/>
    <property type="project" value="TreeGrafter"/>
</dbReference>
<dbReference type="Proteomes" id="UP000887565">
    <property type="component" value="Unplaced"/>
</dbReference>
<dbReference type="WBParaSite" id="nRc.2.0.1.t04519-RA">
    <property type="protein sequence ID" value="nRc.2.0.1.t04519-RA"/>
    <property type="gene ID" value="nRc.2.0.1.g04519"/>
</dbReference>
<evidence type="ECO:0000256" key="5">
    <source>
        <dbReference type="ARBA" id="ARBA00023027"/>
    </source>
</evidence>